<dbReference type="AlphaFoldDB" id="A0A5B9XW97"/>
<name>A0A5B9XW97_9ALVE</name>
<gene>
    <name evidence="4" type="primary">rps8</name>
</gene>
<dbReference type="SUPFAM" id="SSF56047">
    <property type="entry name" value="Ribosomal protein S8"/>
    <property type="match status" value="1"/>
</dbReference>
<evidence type="ECO:0000256" key="1">
    <source>
        <dbReference type="ARBA" id="ARBA00006471"/>
    </source>
</evidence>
<accession>A0A5B9XW97</accession>
<comment type="similarity">
    <text evidence="1">Belongs to the universal ribosomal protein uS8 family.</text>
</comment>
<protein>
    <submittedName>
        <fullName evidence="4">Ribosomal protein S8</fullName>
    </submittedName>
</protein>
<dbReference type="InterPro" id="IPR035987">
    <property type="entry name" value="Ribosomal_uS8_sf"/>
</dbReference>
<evidence type="ECO:0000313" key="4">
    <source>
        <dbReference type="EMBL" id="QEH58581.1"/>
    </source>
</evidence>
<dbReference type="Pfam" id="PF00410">
    <property type="entry name" value="Ribosomal_S8"/>
    <property type="match status" value="1"/>
</dbReference>
<organism evidence="4">
    <name type="scientific">Piridium sociabile</name>
    <dbReference type="NCBI Taxonomy" id="2570542"/>
    <lineage>
        <taxon>Eukaryota</taxon>
        <taxon>Sar</taxon>
        <taxon>Alveolata</taxon>
        <taxon>Colpodellida</taxon>
        <taxon>Vitrellaceae</taxon>
        <taxon>Piridium</taxon>
    </lineage>
</organism>
<sequence length="126" mass="14872">MIITQFLCNLKNAYSANHKLLLFPNINIIYNLCNVLYKFNYIKEVFIKHDYNRKREYIIVLLNRENPISGFKVFNKKKRLKYSLKTLNIYNKKSSLFILTSVNGLIGSIGIDTNINRTGLIICYIW</sequence>
<evidence type="ECO:0000256" key="3">
    <source>
        <dbReference type="ARBA" id="ARBA00023274"/>
    </source>
</evidence>
<keyword evidence="2 4" id="KW-0689">Ribosomal protein</keyword>
<dbReference type="GO" id="GO:0006412">
    <property type="term" value="P:translation"/>
    <property type="evidence" value="ECO:0007669"/>
    <property type="project" value="InterPro"/>
</dbReference>
<evidence type="ECO:0000256" key="2">
    <source>
        <dbReference type="ARBA" id="ARBA00022980"/>
    </source>
</evidence>
<reference evidence="4" key="1">
    <citation type="journal article" date="2019" name="Curr. Biol.">
        <title>Multiple Independent Origins of Apicomplexan-Like Parasites.</title>
        <authorList>
            <person name="Mathur V."/>
            <person name="Kolisko M."/>
            <person name="Hehenberger E."/>
            <person name="Irwin N.A.T."/>
            <person name="Leander B.S."/>
            <person name="Kristmundsson A."/>
            <person name="Freeman M.A."/>
            <person name="Keeling P.J."/>
        </authorList>
    </citation>
    <scope>NUCLEOTIDE SEQUENCE</scope>
</reference>
<dbReference type="GO" id="GO:0003735">
    <property type="term" value="F:structural constituent of ribosome"/>
    <property type="evidence" value="ECO:0007669"/>
    <property type="project" value="InterPro"/>
</dbReference>
<dbReference type="GO" id="GO:0005840">
    <property type="term" value="C:ribosome"/>
    <property type="evidence" value="ECO:0007669"/>
    <property type="project" value="UniProtKB-KW"/>
</dbReference>
<dbReference type="EMBL" id="MK962129">
    <property type="protein sequence ID" value="QEH58581.1"/>
    <property type="molecule type" value="Genomic_DNA"/>
</dbReference>
<proteinExistence type="inferred from homology"/>
<dbReference type="InterPro" id="IPR000630">
    <property type="entry name" value="Ribosomal_uS8"/>
</dbReference>
<dbReference type="GO" id="GO:1990904">
    <property type="term" value="C:ribonucleoprotein complex"/>
    <property type="evidence" value="ECO:0007669"/>
    <property type="project" value="UniProtKB-KW"/>
</dbReference>
<keyword evidence="3" id="KW-0687">Ribonucleoprotein</keyword>
<dbReference type="Gene3D" id="3.30.1370.30">
    <property type="match status" value="1"/>
</dbReference>